<evidence type="ECO:0000256" key="7">
    <source>
        <dbReference type="ARBA" id="ARBA00042645"/>
    </source>
</evidence>
<dbReference type="Pfam" id="PF12697">
    <property type="entry name" value="Abhydrolase_6"/>
    <property type="match status" value="1"/>
</dbReference>
<evidence type="ECO:0000256" key="8">
    <source>
        <dbReference type="ARBA" id="ARBA00042704"/>
    </source>
</evidence>
<dbReference type="PANTHER" id="PTHR16138:SF7">
    <property type="entry name" value="PALMITOYL-PROTEIN THIOESTERASE ABHD10, MITOCHONDRIAL"/>
    <property type="match status" value="1"/>
</dbReference>
<dbReference type="GO" id="GO:0102390">
    <property type="term" value="F:mycophenolic acid acyl-glucuronide esterase activity"/>
    <property type="evidence" value="ECO:0007669"/>
    <property type="project" value="UniProtKB-EC"/>
</dbReference>
<evidence type="ECO:0000256" key="6">
    <source>
        <dbReference type="ARBA" id="ARBA00041520"/>
    </source>
</evidence>
<evidence type="ECO:0000256" key="11">
    <source>
        <dbReference type="ARBA" id="ARBA00047972"/>
    </source>
</evidence>
<organism evidence="13 14">
    <name type="scientific">Hwanghaeella grinnelliae</name>
    <dbReference type="NCBI Taxonomy" id="2500179"/>
    <lineage>
        <taxon>Bacteria</taxon>
        <taxon>Pseudomonadati</taxon>
        <taxon>Pseudomonadota</taxon>
        <taxon>Alphaproteobacteria</taxon>
        <taxon>Rhodospirillales</taxon>
        <taxon>Rhodospirillaceae</taxon>
        <taxon>Hwanghaeella</taxon>
    </lineage>
</organism>
<dbReference type="InterPro" id="IPR029058">
    <property type="entry name" value="AB_hydrolase_fold"/>
</dbReference>
<feature type="domain" description="AB hydrolase-1" evidence="12">
    <location>
        <begin position="77"/>
        <end position="258"/>
    </location>
</feature>
<comment type="caution">
    <text evidence="13">The sequence shown here is derived from an EMBL/GenBank/DDBJ whole genome shotgun (WGS) entry which is preliminary data.</text>
</comment>
<name>A0A437QNG7_9PROT</name>
<gene>
    <name evidence="13" type="ORF">EOI86_11905</name>
</gene>
<proteinExistence type="predicted"/>
<protein>
    <recommendedName>
        <fullName evidence="5">Palmitoyl-protein thioesterase ABHD10, mitochondrial</fullName>
        <ecNumber evidence="4">3.1.1.93</ecNumber>
        <ecNumber evidence="1">3.1.2.22</ecNumber>
    </recommendedName>
    <alternativeName>
        <fullName evidence="7">Acyl-protein thioesterase ABHD10</fullName>
    </alternativeName>
    <alternativeName>
        <fullName evidence="8">Alpha/beta hydrolase domain-containing protein 10</fullName>
    </alternativeName>
    <alternativeName>
        <fullName evidence="6">Mycophenolic acid acyl-glucuronide esterase, mitochondrial</fullName>
    </alternativeName>
</protein>
<evidence type="ECO:0000256" key="10">
    <source>
        <dbReference type="ARBA" id="ARBA00047409"/>
    </source>
</evidence>
<dbReference type="AlphaFoldDB" id="A0A437QNG7"/>
<evidence type="ECO:0000256" key="3">
    <source>
        <dbReference type="ARBA" id="ARBA00022946"/>
    </source>
</evidence>
<dbReference type="SUPFAM" id="SSF53474">
    <property type="entry name" value="alpha/beta-Hydrolases"/>
    <property type="match status" value="1"/>
</dbReference>
<dbReference type="GO" id="GO:0008474">
    <property type="term" value="F:palmitoyl-(protein) hydrolase activity"/>
    <property type="evidence" value="ECO:0007669"/>
    <property type="project" value="UniProtKB-EC"/>
</dbReference>
<dbReference type="Gene3D" id="3.40.50.1820">
    <property type="entry name" value="alpha/beta hydrolase"/>
    <property type="match status" value="1"/>
</dbReference>
<evidence type="ECO:0000313" key="13">
    <source>
        <dbReference type="EMBL" id="RVU35949.1"/>
    </source>
</evidence>
<evidence type="ECO:0000259" key="12">
    <source>
        <dbReference type="Pfam" id="PF12697"/>
    </source>
</evidence>
<dbReference type="InterPro" id="IPR000073">
    <property type="entry name" value="AB_hydrolase_1"/>
</dbReference>
<keyword evidence="14" id="KW-1185">Reference proteome</keyword>
<evidence type="ECO:0000256" key="5">
    <source>
        <dbReference type="ARBA" id="ARBA00039314"/>
    </source>
</evidence>
<evidence type="ECO:0000256" key="2">
    <source>
        <dbReference type="ARBA" id="ARBA00022801"/>
    </source>
</evidence>
<dbReference type="EC" id="3.1.1.93" evidence="4"/>
<dbReference type="InterPro" id="IPR052382">
    <property type="entry name" value="ABHD10_acyl-thioesterase"/>
</dbReference>
<comment type="catalytic activity">
    <reaction evidence="11">
        <text>mycophenolic acid O-acyl-beta-D-glucuronide + H2O = mycophenolate + D-glucuronate + H(+)</text>
        <dbReference type="Rhea" id="RHEA:34179"/>
        <dbReference type="ChEBI" id="CHEBI:15377"/>
        <dbReference type="ChEBI" id="CHEBI:15378"/>
        <dbReference type="ChEBI" id="CHEBI:58720"/>
        <dbReference type="ChEBI" id="CHEBI:62932"/>
        <dbReference type="ChEBI" id="CHEBI:66982"/>
        <dbReference type="EC" id="3.1.1.93"/>
    </reaction>
    <physiologicalReaction direction="left-to-right" evidence="11">
        <dbReference type="Rhea" id="RHEA:34180"/>
    </physiologicalReaction>
</comment>
<keyword evidence="3" id="KW-0809">Transit peptide</keyword>
<evidence type="ECO:0000256" key="1">
    <source>
        <dbReference type="ARBA" id="ARBA00012423"/>
    </source>
</evidence>
<accession>A0A437QNG7</accession>
<reference evidence="14" key="1">
    <citation type="submission" date="2019-01" db="EMBL/GenBank/DDBJ databases">
        <title>Gri0909 isolated from a small marine red alga.</title>
        <authorList>
            <person name="Kim J."/>
            <person name="Jeong S.E."/>
            <person name="Jeon C.O."/>
        </authorList>
    </citation>
    <scope>NUCLEOTIDE SEQUENCE [LARGE SCALE GENOMIC DNA]</scope>
    <source>
        <strain evidence="14">Gri0909</strain>
    </source>
</reference>
<keyword evidence="2 13" id="KW-0378">Hydrolase</keyword>
<dbReference type="Proteomes" id="UP000287447">
    <property type="component" value="Unassembled WGS sequence"/>
</dbReference>
<comment type="function">
    <text evidence="9">Acts as an acyl-protein thioesterase that hydrolyzes fatty acids from acylated residues in proteins. Regulates the mitochondrial S-depalmitoylation of the nucleophilic active site residue of peroxiredoxin-5/PRDX5, a key antioxidant protein, therefore modulating mitochondrial antioxidant ability. Also catalyzes the deglucuronidation of mycophenolic acid acyl-glucuronide, an active metabolite of the immunosuppressant drug mycophenolate.</text>
</comment>
<evidence type="ECO:0000256" key="9">
    <source>
        <dbReference type="ARBA" id="ARBA00046047"/>
    </source>
</evidence>
<dbReference type="EC" id="3.1.2.22" evidence="1"/>
<comment type="catalytic activity">
    <reaction evidence="10">
        <text>S-hexadecanoyl-L-cysteinyl-[protein] + H2O = L-cysteinyl-[protein] + hexadecanoate + H(+)</text>
        <dbReference type="Rhea" id="RHEA:19233"/>
        <dbReference type="Rhea" id="RHEA-COMP:10131"/>
        <dbReference type="Rhea" id="RHEA-COMP:11032"/>
        <dbReference type="ChEBI" id="CHEBI:7896"/>
        <dbReference type="ChEBI" id="CHEBI:15377"/>
        <dbReference type="ChEBI" id="CHEBI:15378"/>
        <dbReference type="ChEBI" id="CHEBI:29950"/>
        <dbReference type="ChEBI" id="CHEBI:74151"/>
        <dbReference type="EC" id="3.1.2.22"/>
    </reaction>
    <physiologicalReaction direction="left-to-right" evidence="10">
        <dbReference type="Rhea" id="RHEA:19234"/>
    </physiologicalReaction>
</comment>
<sequence length="278" mass="30150">MVAIDRKFGPRASLRQPLMTLEIDQPDTIATPDGATIAYRHLPAPGPKGGPGLLFCCGFHSDMGGNKATRLHDFAVRTGRQYTRFDYQGHGASSGAFRDGTIGTWFSDALAVLDRVTAGPQVVIGSSMGGWMAMLLARARPEKVAGLLLIAPAPDFPEKLMLPSMPDEVRAALYRDGVWDRPSEYADEDYPITLKLIEESRAHHLLDGDLLAFHGPVRIIHGDADEVVPLRHVLSIPAAIRSADVVTEIVKGGDHRLSTEADLLRMEARVEDLIAATA</sequence>
<evidence type="ECO:0000313" key="14">
    <source>
        <dbReference type="Proteomes" id="UP000287447"/>
    </source>
</evidence>
<dbReference type="EMBL" id="SADE01000002">
    <property type="protein sequence ID" value="RVU35949.1"/>
    <property type="molecule type" value="Genomic_DNA"/>
</dbReference>
<evidence type="ECO:0000256" key="4">
    <source>
        <dbReference type="ARBA" id="ARBA00039132"/>
    </source>
</evidence>
<dbReference type="PANTHER" id="PTHR16138">
    <property type="entry name" value="MYCOPHENOLIC ACID ACYL-GLUCURONIDE ESTERASE, MITOCHONDRIAL"/>
    <property type="match status" value="1"/>
</dbReference>